<dbReference type="GeneTree" id="ENSGT01000000219642"/>
<name>A0A8C4DXR2_DICLA</name>
<reference evidence="1" key="2">
    <citation type="submission" date="2025-09" db="UniProtKB">
        <authorList>
            <consortium name="Ensembl"/>
        </authorList>
    </citation>
    <scope>IDENTIFICATION</scope>
</reference>
<dbReference type="AlphaFoldDB" id="A0A8C4DXR2"/>
<organism evidence="1 2">
    <name type="scientific">Dicentrarchus labrax</name>
    <name type="common">European seabass</name>
    <name type="synonym">Morone labrax</name>
    <dbReference type="NCBI Taxonomy" id="13489"/>
    <lineage>
        <taxon>Eukaryota</taxon>
        <taxon>Metazoa</taxon>
        <taxon>Chordata</taxon>
        <taxon>Craniata</taxon>
        <taxon>Vertebrata</taxon>
        <taxon>Euteleostomi</taxon>
        <taxon>Actinopterygii</taxon>
        <taxon>Neopterygii</taxon>
        <taxon>Teleostei</taxon>
        <taxon>Neoteleostei</taxon>
        <taxon>Acanthomorphata</taxon>
        <taxon>Eupercaria</taxon>
        <taxon>Moronidae</taxon>
        <taxon>Dicentrarchus</taxon>
    </lineage>
</organism>
<protein>
    <submittedName>
        <fullName evidence="1">Uncharacterized protein</fullName>
    </submittedName>
</protein>
<dbReference type="Proteomes" id="UP000694389">
    <property type="component" value="Unassembled WGS sequence"/>
</dbReference>
<keyword evidence="2" id="KW-1185">Reference proteome</keyword>
<dbReference type="Ensembl" id="ENSDLAT00005011101.2">
    <property type="protein sequence ID" value="ENSDLAP00005010133.2"/>
    <property type="gene ID" value="ENSDLAG00005005298.2"/>
</dbReference>
<evidence type="ECO:0000313" key="1">
    <source>
        <dbReference type="Ensembl" id="ENSDLAP00005010133.2"/>
    </source>
</evidence>
<evidence type="ECO:0000313" key="2">
    <source>
        <dbReference type="Proteomes" id="UP000694389"/>
    </source>
</evidence>
<sequence>CFGFTVVECSEEYMAKRRETEKERTKIRVYIGESIQRWRELRRQKGFQSDVHVAKFLLDRWQAVLTLPFRVAVWRDEAREGRKDTSKP</sequence>
<proteinExistence type="predicted"/>
<accession>A0A8C4DXR2</accession>
<reference evidence="1" key="1">
    <citation type="submission" date="2025-08" db="UniProtKB">
        <authorList>
            <consortium name="Ensembl"/>
        </authorList>
    </citation>
    <scope>IDENTIFICATION</scope>
</reference>